<dbReference type="RefSeq" id="WP_129228050.1">
    <property type="nucleotide sequence ID" value="NZ_QYBB01000020.1"/>
</dbReference>
<reference evidence="3 4" key="1">
    <citation type="submission" date="2018-12" db="EMBL/GenBank/DDBJ databases">
        <authorList>
            <person name="Grouzdev D.S."/>
            <person name="Krutkina M.S."/>
        </authorList>
    </citation>
    <scope>NUCLEOTIDE SEQUENCE [LARGE SCALE GENOMIC DNA]</scope>
    <source>
        <strain evidence="3 4">RmlP026</strain>
    </source>
</reference>
<dbReference type="SMART" id="SM00151">
    <property type="entry name" value="SWIB"/>
    <property type="match status" value="1"/>
</dbReference>
<evidence type="ECO:0000256" key="1">
    <source>
        <dbReference type="SAM" id="MobiDB-lite"/>
    </source>
</evidence>
<dbReference type="Gene3D" id="1.10.245.10">
    <property type="entry name" value="SWIB/MDM2 domain"/>
    <property type="match status" value="1"/>
</dbReference>
<dbReference type="SUPFAM" id="SSF47592">
    <property type="entry name" value="SWIB/MDM2 domain"/>
    <property type="match status" value="1"/>
</dbReference>
<feature type="region of interest" description="Disordered" evidence="1">
    <location>
        <begin position="1"/>
        <end position="21"/>
    </location>
</feature>
<reference evidence="3 4" key="2">
    <citation type="submission" date="2019-02" db="EMBL/GenBank/DDBJ databases">
        <title>'Lichenibacterium ramalinii' gen. nov. sp. nov., 'Lichenibacterium minor' gen. nov. sp. nov.</title>
        <authorList>
            <person name="Pankratov T."/>
        </authorList>
    </citation>
    <scope>NUCLEOTIDE SEQUENCE [LARGE SCALE GENOMIC DNA]</scope>
    <source>
        <strain evidence="3 4">RmlP026</strain>
    </source>
</reference>
<dbReference type="EMBL" id="QYBB01000020">
    <property type="protein sequence ID" value="RYC30851.1"/>
    <property type="molecule type" value="Genomic_DNA"/>
</dbReference>
<dbReference type="OrthoDB" id="8019446at2"/>
<dbReference type="AlphaFoldDB" id="A0A4Q2U6Y8"/>
<dbReference type="PANTHER" id="PTHR13844">
    <property type="entry name" value="SWI/SNF-RELATED MATRIX-ASSOCIATED ACTIN-DEPENDENT REGULATOR OF CHROMATIN SUBFAMILY D"/>
    <property type="match status" value="1"/>
</dbReference>
<name>A0A4Q2U6Y8_9HYPH</name>
<dbReference type="InterPro" id="IPR036885">
    <property type="entry name" value="SWIB_MDM2_dom_sf"/>
</dbReference>
<evidence type="ECO:0000313" key="3">
    <source>
        <dbReference type="EMBL" id="RYC30851.1"/>
    </source>
</evidence>
<protein>
    <recommendedName>
        <fullName evidence="2">DM2 domain-containing protein</fullName>
    </recommendedName>
</protein>
<dbReference type="InterPro" id="IPR019835">
    <property type="entry name" value="SWIB_domain"/>
</dbReference>
<dbReference type="Proteomes" id="UP000290759">
    <property type="component" value="Unassembled WGS sequence"/>
</dbReference>
<feature type="domain" description="DM2" evidence="2">
    <location>
        <begin position="17"/>
        <end position="77"/>
    </location>
</feature>
<evidence type="ECO:0000259" key="2">
    <source>
        <dbReference type="PROSITE" id="PS51925"/>
    </source>
</evidence>
<keyword evidence="4" id="KW-1185">Reference proteome</keyword>
<organism evidence="3 4">
    <name type="scientific">Lichenibacterium minor</name>
    <dbReference type="NCBI Taxonomy" id="2316528"/>
    <lineage>
        <taxon>Bacteria</taxon>
        <taxon>Pseudomonadati</taxon>
        <taxon>Pseudomonadota</taxon>
        <taxon>Alphaproteobacteria</taxon>
        <taxon>Hyphomicrobiales</taxon>
        <taxon>Lichenihabitantaceae</taxon>
        <taxon>Lichenibacterium</taxon>
    </lineage>
</organism>
<sequence>MTNSSEDALTKARQAGAPAWPPMPSAEFAAIVGDKPLAQTQLFKLVWDYIKANGCQDPADKREIVAADSLRAVFGQD</sequence>
<dbReference type="PROSITE" id="PS51925">
    <property type="entry name" value="SWIB_MDM2"/>
    <property type="match status" value="1"/>
</dbReference>
<dbReference type="CDD" id="cd10567">
    <property type="entry name" value="SWIB-MDM2_like"/>
    <property type="match status" value="1"/>
</dbReference>
<gene>
    <name evidence="3" type="ORF">D3273_16830</name>
</gene>
<dbReference type="Pfam" id="PF02201">
    <property type="entry name" value="SWIB"/>
    <property type="match status" value="1"/>
</dbReference>
<evidence type="ECO:0000313" key="4">
    <source>
        <dbReference type="Proteomes" id="UP000290759"/>
    </source>
</evidence>
<accession>A0A4Q2U6Y8</accession>
<comment type="caution">
    <text evidence="3">The sequence shown here is derived from an EMBL/GenBank/DDBJ whole genome shotgun (WGS) entry which is preliminary data.</text>
</comment>
<dbReference type="InterPro" id="IPR003121">
    <property type="entry name" value="SWIB_MDM2_domain"/>
</dbReference>
<proteinExistence type="predicted"/>